<evidence type="ECO:0000313" key="5">
    <source>
        <dbReference type="Proteomes" id="UP000295399"/>
    </source>
</evidence>
<dbReference type="NCBIfam" id="TIGR00229">
    <property type="entry name" value="sensory_box"/>
    <property type="match status" value="1"/>
</dbReference>
<dbReference type="EMBL" id="SLXO01000007">
    <property type="protein sequence ID" value="TCP33553.1"/>
    <property type="molecule type" value="Genomic_DNA"/>
</dbReference>
<dbReference type="PANTHER" id="PTHR45138">
    <property type="entry name" value="REGULATORY COMPONENTS OF SENSORY TRANSDUCTION SYSTEM"/>
    <property type="match status" value="1"/>
</dbReference>
<gene>
    <name evidence="4" type="ORF">EV659_107166</name>
</gene>
<dbReference type="InterPro" id="IPR050469">
    <property type="entry name" value="Diguanylate_Cyclase"/>
</dbReference>
<dbReference type="InParanoid" id="A0A4R2PE74"/>
<comment type="caution">
    <text evidence="4">The sequence shown here is derived from an EMBL/GenBank/DDBJ whole genome shotgun (WGS) entry which is preliminary data.</text>
</comment>
<dbReference type="InterPro" id="IPR029787">
    <property type="entry name" value="Nucleotide_cyclase"/>
</dbReference>
<evidence type="ECO:0000256" key="1">
    <source>
        <dbReference type="ARBA" id="ARBA00012528"/>
    </source>
</evidence>
<reference evidence="4 5" key="1">
    <citation type="submission" date="2019-03" db="EMBL/GenBank/DDBJ databases">
        <title>Genomic Encyclopedia of Type Strains, Phase IV (KMG-IV): sequencing the most valuable type-strain genomes for metagenomic binning, comparative biology and taxonomic classification.</title>
        <authorList>
            <person name="Goeker M."/>
        </authorList>
    </citation>
    <scope>NUCLEOTIDE SEQUENCE [LARGE SCALE GENOMIC DNA]</scope>
    <source>
        <strain evidence="4 5">DSM 2132</strain>
    </source>
</reference>
<dbReference type="PANTHER" id="PTHR45138:SF24">
    <property type="entry name" value="DIGUANYLATE CYCLASE DGCC-RELATED"/>
    <property type="match status" value="1"/>
</dbReference>
<dbReference type="CDD" id="cd00130">
    <property type="entry name" value="PAS"/>
    <property type="match status" value="1"/>
</dbReference>
<sequence length="314" mass="33750">MPYSTTNIGPSRFGAVSSDVSDRSSAVLQASGEAVIVVSTDHRIVFFNCAAERMFGWTASDVVGEPLDLLLPEDARTVHRDYINDFAGSAAMARPMAQRRSVAGRRANGAAFPCEVTIGKIAVAGSMEFVAFLTDLTDRDSMLADLTRRADTDALSGLANRHVFNEALADLVSRAQNQGTPLTLVMFDLDRFKRVNDTYGHDVGDAVIQCFAGVLGSHVRGTDLAVRYGGEEFALLLPGSPLAQAREVAERVRAAMAEARIPTRDGTSISVTVSAGLATWQVDDETPHELLKRSDQALYAAKADGRNRVVTQCV</sequence>
<protein>
    <recommendedName>
        <fullName evidence="1">diguanylate cyclase</fullName>
        <ecNumber evidence="1">2.7.7.65</ecNumber>
    </recommendedName>
</protein>
<dbReference type="GO" id="GO:0052621">
    <property type="term" value="F:diguanylate cyclase activity"/>
    <property type="evidence" value="ECO:0007669"/>
    <property type="project" value="UniProtKB-EC"/>
</dbReference>
<dbReference type="Gene3D" id="3.30.70.270">
    <property type="match status" value="1"/>
</dbReference>
<keyword evidence="5" id="KW-1185">Reference proteome</keyword>
<dbReference type="FunFam" id="3.30.70.270:FF:000001">
    <property type="entry name" value="Diguanylate cyclase domain protein"/>
    <property type="match status" value="1"/>
</dbReference>
<organism evidence="4 5">
    <name type="scientific">Rhodothalassium salexigens DSM 2132</name>
    <dbReference type="NCBI Taxonomy" id="1188247"/>
    <lineage>
        <taxon>Bacteria</taxon>
        <taxon>Pseudomonadati</taxon>
        <taxon>Pseudomonadota</taxon>
        <taxon>Alphaproteobacteria</taxon>
        <taxon>Rhodothalassiales</taxon>
        <taxon>Rhodothalassiaceae</taxon>
        <taxon>Rhodothalassium</taxon>
    </lineage>
</organism>
<dbReference type="PROSITE" id="PS50112">
    <property type="entry name" value="PAS"/>
    <property type="match status" value="1"/>
</dbReference>
<dbReference type="SMART" id="SM00091">
    <property type="entry name" value="PAS"/>
    <property type="match status" value="1"/>
</dbReference>
<proteinExistence type="predicted"/>
<evidence type="ECO:0000313" key="4">
    <source>
        <dbReference type="EMBL" id="TCP33553.1"/>
    </source>
</evidence>
<evidence type="ECO:0000259" key="3">
    <source>
        <dbReference type="PROSITE" id="PS50887"/>
    </source>
</evidence>
<dbReference type="GO" id="GO:1902201">
    <property type="term" value="P:negative regulation of bacterial-type flagellum-dependent cell motility"/>
    <property type="evidence" value="ECO:0007669"/>
    <property type="project" value="TreeGrafter"/>
</dbReference>
<dbReference type="SUPFAM" id="SSF55073">
    <property type="entry name" value="Nucleotide cyclase"/>
    <property type="match status" value="1"/>
</dbReference>
<dbReference type="InterPro" id="IPR000014">
    <property type="entry name" value="PAS"/>
</dbReference>
<dbReference type="EC" id="2.7.7.65" evidence="1"/>
<dbReference type="InterPro" id="IPR035965">
    <property type="entry name" value="PAS-like_dom_sf"/>
</dbReference>
<dbReference type="GO" id="GO:0043709">
    <property type="term" value="P:cell adhesion involved in single-species biofilm formation"/>
    <property type="evidence" value="ECO:0007669"/>
    <property type="project" value="TreeGrafter"/>
</dbReference>
<dbReference type="PROSITE" id="PS50887">
    <property type="entry name" value="GGDEF"/>
    <property type="match status" value="1"/>
</dbReference>
<dbReference type="CDD" id="cd01949">
    <property type="entry name" value="GGDEF"/>
    <property type="match status" value="1"/>
</dbReference>
<dbReference type="SMART" id="SM00267">
    <property type="entry name" value="GGDEF"/>
    <property type="match status" value="1"/>
</dbReference>
<dbReference type="AlphaFoldDB" id="A0A4R2PE74"/>
<dbReference type="Pfam" id="PF00990">
    <property type="entry name" value="GGDEF"/>
    <property type="match status" value="1"/>
</dbReference>
<dbReference type="Pfam" id="PF00989">
    <property type="entry name" value="PAS"/>
    <property type="match status" value="1"/>
</dbReference>
<accession>A0A4R2PE74</accession>
<feature type="domain" description="GGDEF" evidence="3">
    <location>
        <begin position="180"/>
        <end position="314"/>
    </location>
</feature>
<dbReference type="Proteomes" id="UP000295399">
    <property type="component" value="Unassembled WGS sequence"/>
</dbReference>
<dbReference type="InterPro" id="IPR013767">
    <property type="entry name" value="PAS_fold"/>
</dbReference>
<dbReference type="InterPro" id="IPR043128">
    <property type="entry name" value="Rev_trsase/Diguanyl_cyclase"/>
</dbReference>
<dbReference type="FunCoup" id="A0A4R2PE74">
    <property type="interactions" value="83"/>
</dbReference>
<feature type="domain" description="PAS" evidence="2">
    <location>
        <begin position="20"/>
        <end position="80"/>
    </location>
</feature>
<dbReference type="InterPro" id="IPR000160">
    <property type="entry name" value="GGDEF_dom"/>
</dbReference>
<name>A0A4R2PE74_RHOSA</name>
<dbReference type="GO" id="GO:0005886">
    <property type="term" value="C:plasma membrane"/>
    <property type="evidence" value="ECO:0007669"/>
    <property type="project" value="TreeGrafter"/>
</dbReference>
<dbReference type="SUPFAM" id="SSF55785">
    <property type="entry name" value="PYP-like sensor domain (PAS domain)"/>
    <property type="match status" value="1"/>
</dbReference>
<dbReference type="GO" id="GO:0006355">
    <property type="term" value="P:regulation of DNA-templated transcription"/>
    <property type="evidence" value="ECO:0007669"/>
    <property type="project" value="InterPro"/>
</dbReference>
<dbReference type="Gene3D" id="3.30.450.20">
    <property type="entry name" value="PAS domain"/>
    <property type="match status" value="1"/>
</dbReference>
<dbReference type="NCBIfam" id="TIGR00254">
    <property type="entry name" value="GGDEF"/>
    <property type="match status" value="1"/>
</dbReference>
<evidence type="ECO:0000259" key="2">
    <source>
        <dbReference type="PROSITE" id="PS50112"/>
    </source>
</evidence>